<feature type="region of interest" description="Disordered" evidence="1">
    <location>
        <begin position="103"/>
        <end position="137"/>
    </location>
</feature>
<comment type="caution">
    <text evidence="2">The sequence shown here is derived from an EMBL/GenBank/DDBJ whole genome shotgun (WGS) entry which is preliminary data.</text>
</comment>
<protein>
    <submittedName>
        <fullName evidence="2">Uncharacterized protein</fullName>
    </submittedName>
</protein>
<dbReference type="Proteomes" id="UP000177090">
    <property type="component" value="Unassembled WGS sequence"/>
</dbReference>
<name>A0A1G2QKR2_9BACT</name>
<accession>A0A1G2QKR2</accession>
<proteinExistence type="predicted"/>
<evidence type="ECO:0000313" key="2">
    <source>
        <dbReference type="EMBL" id="OHA60541.1"/>
    </source>
</evidence>
<reference evidence="2 3" key="1">
    <citation type="journal article" date="2016" name="Nat. Commun.">
        <title>Thousands of microbial genomes shed light on interconnected biogeochemical processes in an aquifer system.</title>
        <authorList>
            <person name="Anantharaman K."/>
            <person name="Brown C.T."/>
            <person name="Hug L.A."/>
            <person name="Sharon I."/>
            <person name="Castelle C.J."/>
            <person name="Probst A.J."/>
            <person name="Thomas B.C."/>
            <person name="Singh A."/>
            <person name="Wilkins M.J."/>
            <person name="Karaoz U."/>
            <person name="Brodie E.L."/>
            <person name="Williams K.H."/>
            <person name="Hubbard S.S."/>
            <person name="Banfield J.F."/>
        </authorList>
    </citation>
    <scope>NUCLEOTIDE SEQUENCE [LARGE SCALE GENOMIC DNA]</scope>
</reference>
<dbReference type="EMBL" id="MHTL01000012">
    <property type="protein sequence ID" value="OHA60541.1"/>
    <property type="molecule type" value="Genomic_DNA"/>
</dbReference>
<organism evidence="2 3">
    <name type="scientific">Candidatus Vogelbacteria bacterium RIFOXYD1_FULL_51_18</name>
    <dbReference type="NCBI Taxonomy" id="1802440"/>
    <lineage>
        <taxon>Bacteria</taxon>
        <taxon>Candidatus Vogeliibacteriota</taxon>
    </lineage>
</organism>
<sequence>MSKILNVVIILIVIAGAAYGYYLATKPGTDGVGPVAAGSTSGAVSLDENGMPLADGAMTLAEQDPFVQLLAELNTITIDTQFLESGTLLSFVDYTRALRSDAVGRDNPFAPPGAGSAPPTTVKKSTETNDAIPPGEL</sequence>
<evidence type="ECO:0000313" key="3">
    <source>
        <dbReference type="Proteomes" id="UP000177090"/>
    </source>
</evidence>
<gene>
    <name evidence="2" type="ORF">A2569_02090</name>
</gene>
<dbReference type="STRING" id="1802440.A2569_02090"/>
<dbReference type="AlphaFoldDB" id="A0A1G2QKR2"/>
<evidence type="ECO:0000256" key="1">
    <source>
        <dbReference type="SAM" id="MobiDB-lite"/>
    </source>
</evidence>